<dbReference type="AlphaFoldDB" id="A0A8X6H815"/>
<reference evidence="1" key="1">
    <citation type="submission" date="2020-07" db="EMBL/GenBank/DDBJ databases">
        <title>Multicomponent nature underlies the extraordinary mechanical properties of spider dragline silk.</title>
        <authorList>
            <person name="Kono N."/>
            <person name="Nakamura H."/>
            <person name="Mori M."/>
            <person name="Yoshida Y."/>
            <person name="Ohtoshi R."/>
            <person name="Malay A.D."/>
            <person name="Moran D.A.P."/>
            <person name="Tomita M."/>
            <person name="Numata K."/>
            <person name="Arakawa K."/>
        </authorList>
    </citation>
    <scope>NUCLEOTIDE SEQUENCE</scope>
</reference>
<dbReference type="EMBL" id="BMAO01037615">
    <property type="protein sequence ID" value="GFR18976.1"/>
    <property type="molecule type" value="Genomic_DNA"/>
</dbReference>
<protein>
    <submittedName>
        <fullName evidence="1">Uncharacterized protein</fullName>
    </submittedName>
</protein>
<evidence type="ECO:0000313" key="2">
    <source>
        <dbReference type="Proteomes" id="UP000887116"/>
    </source>
</evidence>
<keyword evidence="2" id="KW-1185">Reference proteome</keyword>
<comment type="caution">
    <text evidence="1">The sequence shown here is derived from an EMBL/GenBank/DDBJ whole genome shotgun (WGS) entry which is preliminary data.</text>
</comment>
<dbReference type="Proteomes" id="UP000887116">
    <property type="component" value="Unassembled WGS sequence"/>
</dbReference>
<evidence type="ECO:0000313" key="1">
    <source>
        <dbReference type="EMBL" id="GFR18976.1"/>
    </source>
</evidence>
<accession>A0A8X6H815</accession>
<sequence>MLVILDRVFGIKLPLVLLDVLKVRQDHLTLIFVEKTLLFSSSPVAQIPVEQLLSLSHFHSVSHQRKNDIG</sequence>
<organism evidence="1 2">
    <name type="scientific">Trichonephila clavata</name>
    <name type="common">Joro spider</name>
    <name type="synonym">Nephila clavata</name>
    <dbReference type="NCBI Taxonomy" id="2740835"/>
    <lineage>
        <taxon>Eukaryota</taxon>
        <taxon>Metazoa</taxon>
        <taxon>Ecdysozoa</taxon>
        <taxon>Arthropoda</taxon>
        <taxon>Chelicerata</taxon>
        <taxon>Arachnida</taxon>
        <taxon>Araneae</taxon>
        <taxon>Araneomorphae</taxon>
        <taxon>Entelegynae</taxon>
        <taxon>Araneoidea</taxon>
        <taxon>Nephilidae</taxon>
        <taxon>Trichonephila</taxon>
    </lineage>
</organism>
<name>A0A8X6H815_TRICU</name>
<gene>
    <name evidence="1" type="ORF">TNCT_41991</name>
</gene>
<proteinExistence type="predicted"/>